<comment type="caution">
    <text evidence="2">The sequence shown here is derived from an EMBL/GenBank/DDBJ whole genome shotgun (WGS) entry which is preliminary data.</text>
</comment>
<proteinExistence type="predicted"/>
<evidence type="ECO:0000313" key="3">
    <source>
        <dbReference type="Proteomes" id="UP000309038"/>
    </source>
</evidence>
<accession>A0A4S4KIX4</accession>
<feature type="compositionally biased region" description="Basic and acidic residues" evidence="1">
    <location>
        <begin position="157"/>
        <end position="178"/>
    </location>
</feature>
<organism evidence="2 3">
    <name type="scientific">Hermanssonia centrifuga</name>
    <dbReference type="NCBI Taxonomy" id="98765"/>
    <lineage>
        <taxon>Eukaryota</taxon>
        <taxon>Fungi</taxon>
        <taxon>Dikarya</taxon>
        <taxon>Basidiomycota</taxon>
        <taxon>Agaricomycotina</taxon>
        <taxon>Agaricomycetes</taxon>
        <taxon>Polyporales</taxon>
        <taxon>Meruliaceae</taxon>
        <taxon>Hermanssonia</taxon>
    </lineage>
</organism>
<dbReference type="AlphaFoldDB" id="A0A4S4KIX4"/>
<dbReference type="Proteomes" id="UP000309038">
    <property type="component" value="Unassembled WGS sequence"/>
</dbReference>
<feature type="compositionally biased region" description="Low complexity" evidence="1">
    <location>
        <begin position="43"/>
        <end position="53"/>
    </location>
</feature>
<reference evidence="2 3" key="1">
    <citation type="submission" date="2019-02" db="EMBL/GenBank/DDBJ databases">
        <title>Genome sequencing of the rare red list fungi Phlebia centrifuga.</title>
        <authorList>
            <person name="Buettner E."/>
            <person name="Kellner H."/>
        </authorList>
    </citation>
    <scope>NUCLEOTIDE SEQUENCE [LARGE SCALE GENOMIC DNA]</scope>
    <source>
        <strain evidence="2 3">DSM 108282</strain>
    </source>
</reference>
<dbReference type="EMBL" id="SGPJ01000125">
    <property type="protein sequence ID" value="THG98305.1"/>
    <property type="molecule type" value="Genomic_DNA"/>
</dbReference>
<protein>
    <submittedName>
        <fullName evidence="2">Uncharacterized protein</fullName>
    </submittedName>
</protein>
<feature type="region of interest" description="Disordered" evidence="1">
    <location>
        <begin position="1"/>
        <end position="178"/>
    </location>
</feature>
<gene>
    <name evidence="2" type="ORF">EW026_g3866</name>
</gene>
<evidence type="ECO:0000313" key="2">
    <source>
        <dbReference type="EMBL" id="THG98305.1"/>
    </source>
</evidence>
<sequence length="371" mass="40427">MQAQLPRFLEKQLEEESGGLESAQHDGNPPDGSPVKKGRKTSSKMTSGSTSVKARGSPLKTSRKSSTKARPSAPSTPSGSSKRATSGRNPLLTPNPIDMDPMNYESSGEELPSPRMLIADFSRAIADGTPSRKHKGAIRPLQEATDSQSPSKKGKGKDKVGRMADDKEKADEESRKKRRVEETILVLDSDEEQYWQQVDSQIFEAYPEPTKALAPSQEKKQMAAAAITARESSGTVSKTTMSAKEILMPIDTVGVSSVVEAVLVEDVSTSSDSTAGDLTCIKYPPKGELDLRVVVWSEFKAMIVVERNIPATFRFMDLKATSEMLQIKPTTMLKVWSETQSDWVWGLGDLAQFKAVLEGVETSDQRCQGIG</sequence>
<feature type="compositionally biased region" description="Polar residues" evidence="1">
    <location>
        <begin position="73"/>
        <end position="88"/>
    </location>
</feature>
<evidence type="ECO:0000256" key="1">
    <source>
        <dbReference type="SAM" id="MobiDB-lite"/>
    </source>
</evidence>
<keyword evidence="3" id="KW-1185">Reference proteome</keyword>
<name>A0A4S4KIX4_9APHY</name>